<proteinExistence type="predicted"/>
<dbReference type="CDD" id="cd16887">
    <property type="entry name" value="YEATS"/>
    <property type="match status" value="1"/>
</dbReference>
<dbReference type="EMBL" id="AL024485">
    <property type="protein sequence ID" value="CAA19681.1"/>
    <property type="molecule type" value="Genomic_DNA"/>
</dbReference>
<dbReference type="ExpressionAtlas" id="O97421">
    <property type="expression patterns" value="baseline and differential"/>
</dbReference>
<reference evidence="5" key="2">
    <citation type="submission" date="1999-12" db="EMBL/GenBank/DDBJ databases">
        <authorList>
            <person name="Benos P."/>
        </authorList>
    </citation>
    <scope>NUCLEOTIDE SEQUENCE</scope>
</reference>
<dbReference type="OrthoDB" id="16041at2759"/>
<evidence type="ECO:0000313" key="6">
    <source>
        <dbReference type="FlyBase" id="FBgn0025838"/>
    </source>
</evidence>
<dbReference type="InterPro" id="IPR038704">
    <property type="entry name" value="YEAST_sf"/>
</dbReference>
<evidence type="ECO:0000313" key="5">
    <source>
        <dbReference type="EMBL" id="CAA19681.1"/>
    </source>
</evidence>
<reference evidence="5" key="1">
    <citation type="submission" date="1998-06" db="EMBL/GenBank/DDBJ databases">
        <title>Sequencing the distal X chromosome of Drosophila melanogaster.</title>
        <authorList>
            <person name="Murphy L."/>
            <person name="Harris D."/>
            <person name="Barrell B."/>
        </authorList>
    </citation>
    <scope>NUCLEOTIDE SEQUENCE</scope>
</reference>
<dbReference type="InterPro" id="IPR055129">
    <property type="entry name" value="YEATS_dom"/>
</dbReference>
<keyword evidence="1 2" id="KW-0539">Nucleus</keyword>
<feature type="compositionally biased region" description="Basic and acidic residues" evidence="3">
    <location>
        <begin position="193"/>
        <end position="206"/>
    </location>
</feature>
<name>O97421_DROME</name>
<organism evidence="5">
    <name type="scientific">Drosophila melanogaster</name>
    <name type="common">Fruit fly</name>
    <dbReference type="NCBI Taxonomy" id="7227"/>
    <lineage>
        <taxon>Eukaryota</taxon>
        <taxon>Metazoa</taxon>
        <taxon>Ecdysozoa</taxon>
        <taxon>Arthropoda</taxon>
        <taxon>Hexapoda</taxon>
        <taxon>Insecta</taxon>
        <taxon>Pterygota</taxon>
        <taxon>Neoptera</taxon>
        <taxon>Endopterygota</taxon>
        <taxon>Diptera</taxon>
        <taxon>Brachycera</taxon>
        <taxon>Muscomorpha</taxon>
        <taxon>Ephydroidea</taxon>
        <taxon>Drosophilidae</taxon>
        <taxon>Drosophila</taxon>
        <taxon>Sophophora</taxon>
    </lineage>
</organism>
<dbReference type="GO" id="GO:0005634">
    <property type="term" value="C:nucleus"/>
    <property type="evidence" value="ECO:0007669"/>
    <property type="project" value="UniProtKB-SubCell"/>
</dbReference>
<dbReference type="Gene3D" id="2.60.40.1970">
    <property type="entry name" value="YEATS domain"/>
    <property type="match status" value="1"/>
</dbReference>
<evidence type="ECO:0000256" key="2">
    <source>
        <dbReference type="PROSITE-ProRule" id="PRU00376"/>
    </source>
</evidence>
<feature type="region of interest" description="Disordered" evidence="3">
    <location>
        <begin position="168"/>
        <end position="235"/>
    </location>
</feature>
<evidence type="ECO:0000256" key="3">
    <source>
        <dbReference type="SAM" id="MobiDB-lite"/>
    </source>
</evidence>
<dbReference type="Pfam" id="PF03366">
    <property type="entry name" value="YEATS"/>
    <property type="match status" value="1"/>
</dbReference>
<comment type="subcellular location">
    <subcellularLocation>
        <location evidence="2">Nucleus</location>
    </subcellularLocation>
</comment>
<evidence type="ECO:0000256" key="1">
    <source>
        <dbReference type="ARBA" id="ARBA00023242"/>
    </source>
</evidence>
<accession>O97421</accession>
<gene>
    <name evidence="5" type="primary">EG:155E2.5</name>
    <name evidence="6" type="ORF">CG2652</name>
</gene>
<dbReference type="VEuPathDB" id="VectorBase:FBgn0025838"/>
<dbReference type="HOGENOM" id="CLU_086773_0_0_1"/>
<dbReference type="AGR" id="FB:FBgn0025838"/>
<feature type="domain" description="YEATS" evidence="4">
    <location>
        <begin position="29"/>
        <end position="166"/>
    </location>
</feature>
<dbReference type="FlyBase" id="FBgn0025838">
    <property type="gene designation" value="CG2652"/>
</dbReference>
<protein>
    <submittedName>
        <fullName evidence="5">EG:155E2.5 protein</fullName>
    </submittedName>
</protein>
<evidence type="ECO:0000259" key="4">
    <source>
        <dbReference type="PROSITE" id="PS51037"/>
    </source>
</evidence>
<dbReference type="AlphaFoldDB" id="O97421"/>
<dbReference type="PROSITE" id="PS51037">
    <property type="entry name" value="YEATS"/>
    <property type="match status" value="1"/>
</dbReference>
<sequence length="235" mass="26491">MSYTNLLRHQNVVDDCQRVSCNRTPPITVTGRCVISRDIVIGCRMEQCDPDMPYMLEPTWGVYLRPGRDGGDLSRFVRRVTFKMSPRLPLRLHVADSAPFEIGEVLGSDFPVEVQVQYMDARMSATSYIFRPRVVREGHAGICEEMLDKMIFVNPSPLMRQNLTPVLVPSANGAPRDRTSPQFAIESAMPETPGERKEQDRDREQVGDVARPSQPPAKQPKKRLSVGIPHPIGHQ</sequence>